<name>A0ABQ2KUT7_9BACL</name>
<accession>A0ABQ2KUT7</accession>
<proteinExistence type="predicted"/>
<evidence type="ECO:0000313" key="2">
    <source>
        <dbReference type="Proteomes" id="UP000606653"/>
    </source>
</evidence>
<dbReference type="Proteomes" id="UP000606653">
    <property type="component" value="Unassembled WGS sequence"/>
</dbReference>
<evidence type="ECO:0008006" key="3">
    <source>
        <dbReference type="Google" id="ProtNLM"/>
    </source>
</evidence>
<sequence>MVGGHVLFSDSTHVKASANKHKYTKQKVLQNTKGYLDELNTAVEADWKENEKKH</sequence>
<evidence type="ECO:0000313" key="1">
    <source>
        <dbReference type="EMBL" id="GGN94021.1"/>
    </source>
</evidence>
<reference evidence="2" key="1">
    <citation type="journal article" date="2019" name="Int. J. Syst. Evol. Microbiol.">
        <title>The Global Catalogue of Microorganisms (GCM) 10K type strain sequencing project: providing services to taxonomists for standard genome sequencing and annotation.</title>
        <authorList>
            <consortium name="The Broad Institute Genomics Platform"/>
            <consortium name="The Broad Institute Genome Sequencing Center for Infectious Disease"/>
            <person name="Wu L."/>
            <person name="Ma J."/>
        </authorList>
    </citation>
    <scope>NUCLEOTIDE SEQUENCE [LARGE SCALE GENOMIC DNA]</scope>
    <source>
        <strain evidence="2">CGMCC 1.6964</strain>
    </source>
</reference>
<comment type="caution">
    <text evidence="1">The sequence shown here is derived from an EMBL/GenBank/DDBJ whole genome shotgun (WGS) entry which is preliminary data.</text>
</comment>
<gene>
    <name evidence="1" type="ORF">GCM10010969_08350</name>
</gene>
<keyword evidence="2" id="KW-1185">Reference proteome</keyword>
<protein>
    <recommendedName>
        <fullName evidence="3">Transposase</fullName>
    </recommendedName>
</protein>
<organism evidence="1 2">
    <name type="scientific">Saccharibacillus kuerlensis</name>
    <dbReference type="NCBI Taxonomy" id="459527"/>
    <lineage>
        <taxon>Bacteria</taxon>
        <taxon>Bacillati</taxon>
        <taxon>Bacillota</taxon>
        <taxon>Bacilli</taxon>
        <taxon>Bacillales</taxon>
        <taxon>Paenibacillaceae</taxon>
        <taxon>Saccharibacillus</taxon>
    </lineage>
</organism>
<dbReference type="EMBL" id="BMLN01000002">
    <property type="protein sequence ID" value="GGN94021.1"/>
    <property type="molecule type" value="Genomic_DNA"/>
</dbReference>